<sequence>MFERLQWLRPKTPISDWELRMKICGLYQLKFSRPAPKSSSAWGIDFLVQDREFAQNRVQALCIVTKSERLVYKATQLPRQISEFVIFSIQISFHLLSPQPTAAHTHPTLPTPIRSTNSNRLLVRLFSAHPVAEGHATQTDTKLEKTCPFKPKKKLDRGIDD</sequence>
<name>A0A2R6WLZ9_MARPO</name>
<proteinExistence type="predicted"/>
<organism evidence="1 2">
    <name type="scientific">Marchantia polymorpha</name>
    <name type="common">Common liverwort</name>
    <name type="synonym">Marchantia aquatica</name>
    <dbReference type="NCBI Taxonomy" id="3197"/>
    <lineage>
        <taxon>Eukaryota</taxon>
        <taxon>Viridiplantae</taxon>
        <taxon>Streptophyta</taxon>
        <taxon>Embryophyta</taxon>
        <taxon>Marchantiophyta</taxon>
        <taxon>Marchantiopsida</taxon>
        <taxon>Marchantiidae</taxon>
        <taxon>Marchantiales</taxon>
        <taxon>Marchantiaceae</taxon>
        <taxon>Marchantia</taxon>
    </lineage>
</organism>
<reference evidence="2" key="1">
    <citation type="journal article" date="2017" name="Cell">
        <title>Insights into land plant evolution garnered from the Marchantia polymorpha genome.</title>
        <authorList>
            <person name="Bowman J.L."/>
            <person name="Kohchi T."/>
            <person name="Yamato K.T."/>
            <person name="Jenkins J."/>
            <person name="Shu S."/>
            <person name="Ishizaki K."/>
            <person name="Yamaoka S."/>
            <person name="Nishihama R."/>
            <person name="Nakamura Y."/>
            <person name="Berger F."/>
            <person name="Adam C."/>
            <person name="Aki S.S."/>
            <person name="Althoff F."/>
            <person name="Araki T."/>
            <person name="Arteaga-Vazquez M.A."/>
            <person name="Balasubrmanian S."/>
            <person name="Barry K."/>
            <person name="Bauer D."/>
            <person name="Boehm C.R."/>
            <person name="Briginshaw L."/>
            <person name="Caballero-Perez J."/>
            <person name="Catarino B."/>
            <person name="Chen F."/>
            <person name="Chiyoda S."/>
            <person name="Chovatia M."/>
            <person name="Davies K.M."/>
            <person name="Delmans M."/>
            <person name="Demura T."/>
            <person name="Dierschke T."/>
            <person name="Dolan L."/>
            <person name="Dorantes-Acosta A.E."/>
            <person name="Eklund D.M."/>
            <person name="Florent S.N."/>
            <person name="Flores-Sandoval E."/>
            <person name="Fujiyama A."/>
            <person name="Fukuzawa H."/>
            <person name="Galik B."/>
            <person name="Grimanelli D."/>
            <person name="Grimwood J."/>
            <person name="Grossniklaus U."/>
            <person name="Hamada T."/>
            <person name="Haseloff J."/>
            <person name="Hetherington A.J."/>
            <person name="Higo A."/>
            <person name="Hirakawa Y."/>
            <person name="Hundley H.N."/>
            <person name="Ikeda Y."/>
            <person name="Inoue K."/>
            <person name="Inoue S.I."/>
            <person name="Ishida S."/>
            <person name="Jia Q."/>
            <person name="Kakita M."/>
            <person name="Kanazawa T."/>
            <person name="Kawai Y."/>
            <person name="Kawashima T."/>
            <person name="Kennedy M."/>
            <person name="Kinose K."/>
            <person name="Kinoshita T."/>
            <person name="Kohara Y."/>
            <person name="Koide E."/>
            <person name="Komatsu K."/>
            <person name="Kopischke S."/>
            <person name="Kubo M."/>
            <person name="Kyozuka J."/>
            <person name="Lagercrantz U."/>
            <person name="Lin S.S."/>
            <person name="Lindquist E."/>
            <person name="Lipzen A.M."/>
            <person name="Lu C.W."/>
            <person name="De Luna E."/>
            <person name="Martienssen R.A."/>
            <person name="Minamino N."/>
            <person name="Mizutani M."/>
            <person name="Mizutani M."/>
            <person name="Mochizuki N."/>
            <person name="Monte I."/>
            <person name="Mosher R."/>
            <person name="Nagasaki H."/>
            <person name="Nakagami H."/>
            <person name="Naramoto S."/>
            <person name="Nishitani K."/>
            <person name="Ohtani M."/>
            <person name="Okamoto T."/>
            <person name="Okumura M."/>
            <person name="Phillips J."/>
            <person name="Pollak B."/>
            <person name="Reinders A."/>
            <person name="Rovekamp M."/>
            <person name="Sano R."/>
            <person name="Sawa S."/>
            <person name="Schmid M.W."/>
            <person name="Shirakawa M."/>
            <person name="Solano R."/>
            <person name="Spunde A."/>
            <person name="Suetsugu N."/>
            <person name="Sugano S."/>
            <person name="Sugiyama A."/>
            <person name="Sun R."/>
            <person name="Suzuki Y."/>
            <person name="Takenaka M."/>
            <person name="Takezawa D."/>
            <person name="Tomogane H."/>
            <person name="Tsuzuki M."/>
            <person name="Ueda T."/>
            <person name="Umeda M."/>
            <person name="Ward J.M."/>
            <person name="Watanabe Y."/>
            <person name="Yazaki K."/>
            <person name="Yokoyama R."/>
            <person name="Yoshitake Y."/>
            <person name="Yotsui I."/>
            <person name="Zachgo S."/>
            <person name="Schmutz J."/>
        </authorList>
    </citation>
    <scope>NUCLEOTIDE SEQUENCE [LARGE SCALE GENOMIC DNA]</scope>
    <source>
        <strain evidence="2">Tak-1</strain>
    </source>
</reference>
<evidence type="ECO:0000313" key="2">
    <source>
        <dbReference type="Proteomes" id="UP000244005"/>
    </source>
</evidence>
<protein>
    <submittedName>
        <fullName evidence="1">Uncharacterized protein</fullName>
    </submittedName>
</protein>
<keyword evidence="2" id="KW-1185">Reference proteome</keyword>
<dbReference type="EMBL" id="KZ772747">
    <property type="protein sequence ID" value="PTQ34877.1"/>
    <property type="molecule type" value="Genomic_DNA"/>
</dbReference>
<dbReference type="Proteomes" id="UP000244005">
    <property type="component" value="Unassembled WGS sequence"/>
</dbReference>
<accession>A0A2R6WLZ9</accession>
<gene>
    <name evidence="1" type="ORF">MARPO_0075s0006</name>
</gene>
<dbReference type="Gramene" id="Mp2g02450.1">
    <property type="protein sequence ID" value="Mp2g02450.1.cds1"/>
    <property type="gene ID" value="Mp2g02450"/>
</dbReference>
<evidence type="ECO:0000313" key="1">
    <source>
        <dbReference type="EMBL" id="PTQ34877.1"/>
    </source>
</evidence>
<dbReference type="AlphaFoldDB" id="A0A2R6WLZ9"/>